<dbReference type="Proteomes" id="UP000468443">
    <property type="component" value="Unassembled WGS sequence"/>
</dbReference>
<dbReference type="PANTHER" id="PTHR42852:SF13">
    <property type="entry name" value="PROTEIN DIPZ"/>
    <property type="match status" value="1"/>
</dbReference>
<feature type="domain" description="Thioredoxin" evidence="1">
    <location>
        <begin position="49"/>
        <end position="186"/>
    </location>
</feature>
<dbReference type="RefSeq" id="WP_163691196.1">
    <property type="nucleotide sequence ID" value="NZ_FXTW01000001.1"/>
</dbReference>
<evidence type="ECO:0000313" key="3">
    <source>
        <dbReference type="Proteomes" id="UP000468443"/>
    </source>
</evidence>
<dbReference type="PANTHER" id="PTHR42852">
    <property type="entry name" value="THIOL:DISULFIDE INTERCHANGE PROTEIN DSBE"/>
    <property type="match status" value="1"/>
</dbReference>
<organism evidence="2 3">
    <name type="scientific">Muriicola jejuensis</name>
    <dbReference type="NCBI Taxonomy" id="504488"/>
    <lineage>
        <taxon>Bacteria</taxon>
        <taxon>Pseudomonadati</taxon>
        <taxon>Bacteroidota</taxon>
        <taxon>Flavobacteriia</taxon>
        <taxon>Flavobacteriales</taxon>
        <taxon>Flavobacteriaceae</taxon>
        <taxon>Muriicola</taxon>
    </lineage>
</organism>
<gene>
    <name evidence="2" type="ORF">GWK09_01195</name>
</gene>
<name>A0A6P0UB38_9FLAO</name>
<dbReference type="Gene3D" id="3.40.30.10">
    <property type="entry name" value="Glutaredoxin"/>
    <property type="match status" value="1"/>
</dbReference>
<reference evidence="2 3" key="1">
    <citation type="submission" date="2020-01" db="EMBL/GenBank/DDBJ databases">
        <title>Muriicola jejuensis KCTC 22299.</title>
        <authorList>
            <person name="Wang G."/>
        </authorList>
    </citation>
    <scope>NUCLEOTIDE SEQUENCE [LARGE SCALE GENOMIC DNA]</scope>
    <source>
        <strain evidence="2 3">KCTC 22299</strain>
    </source>
</reference>
<comment type="caution">
    <text evidence="2">The sequence shown here is derived from an EMBL/GenBank/DDBJ whole genome shotgun (WGS) entry which is preliminary data.</text>
</comment>
<dbReference type="GO" id="GO:0016209">
    <property type="term" value="F:antioxidant activity"/>
    <property type="evidence" value="ECO:0007669"/>
    <property type="project" value="InterPro"/>
</dbReference>
<dbReference type="CDD" id="cd02966">
    <property type="entry name" value="TlpA_like_family"/>
    <property type="match status" value="1"/>
</dbReference>
<protein>
    <submittedName>
        <fullName evidence="2">Redoxin domain-containing protein</fullName>
    </submittedName>
</protein>
<dbReference type="InterPro" id="IPR013766">
    <property type="entry name" value="Thioredoxin_domain"/>
</dbReference>
<dbReference type="InterPro" id="IPR050553">
    <property type="entry name" value="Thioredoxin_ResA/DsbE_sf"/>
</dbReference>
<dbReference type="InterPro" id="IPR036249">
    <property type="entry name" value="Thioredoxin-like_sf"/>
</dbReference>
<accession>A0A6P0UB38</accession>
<dbReference type="GO" id="GO:0016491">
    <property type="term" value="F:oxidoreductase activity"/>
    <property type="evidence" value="ECO:0007669"/>
    <property type="project" value="InterPro"/>
</dbReference>
<proteinExistence type="predicted"/>
<sequence>MKKITKYTLGLLVLALIAGSLFFKPIKFYAIKYANRFFSENTTPVDKRTNESIEVFDWSLRELEGETLNFEEFRGNVVLINFWATWCPPCIKEMPSLQDLYDSYGDRVTFLFIARDKERNVSRFMEKNGYALPVYFEDGITPQLFYNPRIPSTFIVSREGTVAMAKSGEYDWNSAEVRELLDSLLSEM</sequence>
<dbReference type="SUPFAM" id="SSF52833">
    <property type="entry name" value="Thioredoxin-like"/>
    <property type="match status" value="1"/>
</dbReference>
<dbReference type="PROSITE" id="PS51352">
    <property type="entry name" value="THIOREDOXIN_2"/>
    <property type="match status" value="1"/>
</dbReference>
<evidence type="ECO:0000259" key="1">
    <source>
        <dbReference type="PROSITE" id="PS51352"/>
    </source>
</evidence>
<dbReference type="AlphaFoldDB" id="A0A6P0UB38"/>
<dbReference type="Pfam" id="PF00578">
    <property type="entry name" value="AhpC-TSA"/>
    <property type="match status" value="1"/>
</dbReference>
<evidence type="ECO:0000313" key="2">
    <source>
        <dbReference type="EMBL" id="NER09119.1"/>
    </source>
</evidence>
<keyword evidence="3" id="KW-1185">Reference proteome</keyword>
<dbReference type="InterPro" id="IPR000866">
    <property type="entry name" value="AhpC/TSA"/>
</dbReference>
<dbReference type="EMBL" id="JAABOP010000001">
    <property type="protein sequence ID" value="NER09119.1"/>
    <property type="molecule type" value="Genomic_DNA"/>
</dbReference>